<dbReference type="Gene3D" id="1.10.260.40">
    <property type="entry name" value="lambda repressor-like DNA-binding domains"/>
    <property type="match status" value="1"/>
</dbReference>
<dbReference type="EMBL" id="DVNI01000021">
    <property type="protein sequence ID" value="HIU63687.1"/>
    <property type="molecule type" value="Genomic_DNA"/>
</dbReference>
<evidence type="ECO:0000313" key="2">
    <source>
        <dbReference type="EMBL" id="HIU63687.1"/>
    </source>
</evidence>
<dbReference type="InterPro" id="IPR001387">
    <property type="entry name" value="Cro/C1-type_HTH"/>
</dbReference>
<sequence length="102" mass="11739">MLRRAKGRTQQQLSELMGVSVSYIKSTEAGNKPSLKYLFAVVNNCNVSFDWLLIGGRLFASEKDETTLLLDKLRELLNHEDPDIRAWAKVQIKKSFAEYFEE</sequence>
<organism evidence="2 3">
    <name type="scientific">Candidatus Avacidaminococcus intestinavium</name>
    <dbReference type="NCBI Taxonomy" id="2840684"/>
    <lineage>
        <taxon>Bacteria</taxon>
        <taxon>Bacillati</taxon>
        <taxon>Bacillota</taxon>
        <taxon>Negativicutes</taxon>
        <taxon>Acidaminococcales</taxon>
        <taxon>Acidaminococcaceae</taxon>
        <taxon>Acidaminococcaceae incertae sedis</taxon>
        <taxon>Candidatus Avacidaminococcus</taxon>
    </lineage>
</organism>
<dbReference type="CDD" id="cd00093">
    <property type="entry name" value="HTH_XRE"/>
    <property type="match status" value="1"/>
</dbReference>
<reference evidence="2" key="2">
    <citation type="journal article" date="2021" name="PeerJ">
        <title>Extensive microbial diversity within the chicken gut microbiome revealed by metagenomics and culture.</title>
        <authorList>
            <person name="Gilroy R."/>
            <person name="Ravi A."/>
            <person name="Getino M."/>
            <person name="Pursley I."/>
            <person name="Horton D.L."/>
            <person name="Alikhan N.F."/>
            <person name="Baker D."/>
            <person name="Gharbi K."/>
            <person name="Hall N."/>
            <person name="Watson M."/>
            <person name="Adriaenssens E.M."/>
            <person name="Foster-Nyarko E."/>
            <person name="Jarju S."/>
            <person name="Secka A."/>
            <person name="Antonio M."/>
            <person name="Oren A."/>
            <person name="Chaudhuri R.R."/>
            <person name="La Ragione R."/>
            <person name="Hildebrand F."/>
            <person name="Pallen M.J."/>
        </authorList>
    </citation>
    <scope>NUCLEOTIDE SEQUENCE</scope>
    <source>
        <strain evidence="2">CHK160-1198</strain>
    </source>
</reference>
<gene>
    <name evidence="2" type="ORF">IAB06_01425</name>
</gene>
<evidence type="ECO:0000259" key="1">
    <source>
        <dbReference type="PROSITE" id="PS50943"/>
    </source>
</evidence>
<proteinExistence type="predicted"/>
<feature type="domain" description="HTH cro/C1-type" evidence="1">
    <location>
        <begin position="2"/>
        <end position="52"/>
    </location>
</feature>
<accession>A0A9D1MP63</accession>
<dbReference type="PROSITE" id="PS50943">
    <property type="entry name" value="HTH_CROC1"/>
    <property type="match status" value="1"/>
</dbReference>
<evidence type="ECO:0000313" key="3">
    <source>
        <dbReference type="Proteomes" id="UP000824099"/>
    </source>
</evidence>
<protein>
    <submittedName>
        <fullName evidence="2">Helix-turn-helix transcriptional regulator</fullName>
    </submittedName>
</protein>
<dbReference type="GO" id="GO:0003677">
    <property type="term" value="F:DNA binding"/>
    <property type="evidence" value="ECO:0007669"/>
    <property type="project" value="InterPro"/>
</dbReference>
<dbReference type="Proteomes" id="UP000824099">
    <property type="component" value="Unassembled WGS sequence"/>
</dbReference>
<comment type="caution">
    <text evidence="2">The sequence shown here is derived from an EMBL/GenBank/DDBJ whole genome shotgun (WGS) entry which is preliminary data.</text>
</comment>
<dbReference type="SUPFAM" id="SSF47413">
    <property type="entry name" value="lambda repressor-like DNA-binding domains"/>
    <property type="match status" value="1"/>
</dbReference>
<name>A0A9D1MP63_9FIRM</name>
<dbReference type="Pfam" id="PF01381">
    <property type="entry name" value="HTH_3"/>
    <property type="match status" value="1"/>
</dbReference>
<dbReference type="AlphaFoldDB" id="A0A9D1MP63"/>
<reference evidence="2" key="1">
    <citation type="submission" date="2020-10" db="EMBL/GenBank/DDBJ databases">
        <authorList>
            <person name="Gilroy R."/>
        </authorList>
    </citation>
    <scope>NUCLEOTIDE SEQUENCE</scope>
    <source>
        <strain evidence="2">CHK160-1198</strain>
    </source>
</reference>
<dbReference type="InterPro" id="IPR010982">
    <property type="entry name" value="Lambda_DNA-bd_dom_sf"/>
</dbReference>
<dbReference type="SMART" id="SM00530">
    <property type="entry name" value="HTH_XRE"/>
    <property type="match status" value="1"/>
</dbReference>